<keyword evidence="3" id="KW-0285">Flavoprotein</keyword>
<dbReference type="InterPro" id="IPR023753">
    <property type="entry name" value="FAD/NAD-binding_dom"/>
</dbReference>
<dbReference type="PRINTS" id="PR00368">
    <property type="entry name" value="FADPNR"/>
</dbReference>
<comment type="similarity">
    <text evidence="2">Belongs to the NADH dehydrogenase family.</text>
</comment>
<keyword evidence="8" id="KW-1185">Reference proteome</keyword>
<dbReference type="Proteomes" id="UP000192920">
    <property type="component" value="Unassembled WGS sequence"/>
</dbReference>
<dbReference type="Gene3D" id="3.50.50.100">
    <property type="match status" value="1"/>
</dbReference>
<evidence type="ECO:0000256" key="2">
    <source>
        <dbReference type="ARBA" id="ARBA00005272"/>
    </source>
</evidence>
<reference evidence="8" key="1">
    <citation type="submission" date="2017-04" db="EMBL/GenBank/DDBJ databases">
        <authorList>
            <person name="Varghese N."/>
            <person name="Submissions S."/>
        </authorList>
    </citation>
    <scope>NUCLEOTIDE SEQUENCE [LARGE SCALE GENOMIC DNA]</scope>
    <source>
        <strain evidence="8">DSM 22618</strain>
    </source>
</reference>
<organism evidence="7 8">
    <name type="scientific">Pseudogulbenkiania subflava DSM 22618</name>
    <dbReference type="NCBI Taxonomy" id="1123014"/>
    <lineage>
        <taxon>Bacteria</taxon>
        <taxon>Pseudomonadati</taxon>
        <taxon>Pseudomonadota</taxon>
        <taxon>Betaproteobacteria</taxon>
        <taxon>Neisseriales</taxon>
        <taxon>Chromobacteriaceae</taxon>
        <taxon>Pseudogulbenkiania</taxon>
    </lineage>
</organism>
<evidence type="ECO:0000256" key="4">
    <source>
        <dbReference type="ARBA" id="ARBA00022827"/>
    </source>
</evidence>
<protein>
    <submittedName>
        <fullName evidence="7">NADH dehydrogenase</fullName>
    </submittedName>
</protein>
<accession>A0A1Y6C5E7</accession>
<dbReference type="PRINTS" id="PR00411">
    <property type="entry name" value="PNDRDTASEI"/>
</dbReference>
<evidence type="ECO:0000256" key="3">
    <source>
        <dbReference type="ARBA" id="ARBA00022630"/>
    </source>
</evidence>
<dbReference type="EMBL" id="FXAG01000017">
    <property type="protein sequence ID" value="SMF38255.1"/>
    <property type="molecule type" value="Genomic_DNA"/>
</dbReference>
<evidence type="ECO:0000313" key="8">
    <source>
        <dbReference type="Proteomes" id="UP000192920"/>
    </source>
</evidence>
<evidence type="ECO:0000256" key="5">
    <source>
        <dbReference type="ARBA" id="ARBA00023002"/>
    </source>
</evidence>
<gene>
    <name evidence="7" type="ORF">SAMN02745746_02878</name>
</gene>
<dbReference type="Pfam" id="PF07992">
    <property type="entry name" value="Pyr_redox_2"/>
    <property type="match status" value="1"/>
</dbReference>
<evidence type="ECO:0000256" key="1">
    <source>
        <dbReference type="ARBA" id="ARBA00001974"/>
    </source>
</evidence>
<keyword evidence="4" id="KW-0274">FAD</keyword>
<sequence length="439" mass="48011">MPTSNMQKIVIVGGGAGGLALATRLGDTLGRRQQAEITLVDCSRTHIWKPLLHEIAAGSMTPAKEELDYLAQARWHGFRFCLGRMDGLDRSEKVIHVAPTLDADGHELIPRRQISYDTLVLAVGSGTNDFGTRGVAHHAISLNTPEQAAHFHQRMVNACVRASLQDEPLRPEQLQITIIGAGATGVELAAELRNTTRELVAYGRESIDPDRDIRLTLIEAGDRILPALPPELSHNARRLLQKLNISVLTGEKVTEVTETSVLTASGKLIPSELVVWAAGVKAPDFLSQLDGLETNRLNQLLVSPTLQTTLDPAIFALGDCAACPWEEKQGWVPPRAQAAHQQATLLLANLQRQLQGKPLRTFAYRDLGSLISLGKYSTVGSLMSSLSRKSLFIQGQFARLMYLSLYSKHKMALYGLGRTCLATIGRLLSKRAEPQVKLH</sequence>
<comment type="cofactor">
    <cofactor evidence="1">
        <name>FAD</name>
        <dbReference type="ChEBI" id="CHEBI:57692"/>
    </cofactor>
</comment>
<dbReference type="GO" id="GO:0003955">
    <property type="term" value="F:NAD(P)H dehydrogenase (quinone) activity"/>
    <property type="evidence" value="ECO:0007669"/>
    <property type="project" value="TreeGrafter"/>
</dbReference>
<feature type="domain" description="FAD/NAD(P)-binding" evidence="6">
    <location>
        <begin position="8"/>
        <end position="343"/>
    </location>
</feature>
<dbReference type="RefSeq" id="WP_085277013.1">
    <property type="nucleotide sequence ID" value="NZ_FXAG01000017.1"/>
</dbReference>
<evidence type="ECO:0000313" key="7">
    <source>
        <dbReference type="EMBL" id="SMF38255.1"/>
    </source>
</evidence>
<dbReference type="SUPFAM" id="SSF51905">
    <property type="entry name" value="FAD/NAD(P)-binding domain"/>
    <property type="match status" value="1"/>
</dbReference>
<evidence type="ECO:0000259" key="6">
    <source>
        <dbReference type="Pfam" id="PF07992"/>
    </source>
</evidence>
<dbReference type="InterPro" id="IPR036188">
    <property type="entry name" value="FAD/NAD-bd_sf"/>
</dbReference>
<dbReference type="PANTHER" id="PTHR42913">
    <property type="entry name" value="APOPTOSIS-INDUCING FACTOR 1"/>
    <property type="match status" value="1"/>
</dbReference>
<dbReference type="PANTHER" id="PTHR42913:SF3">
    <property type="entry name" value="64 KDA MITOCHONDRIAL NADH DEHYDROGENASE (EUROFUNG)"/>
    <property type="match status" value="1"/>
</dbReference>
<keyword evidence="5" id="KW-0560">Oxidoreductase</keyword>
<dbReference type="InterPro" id="IPR051169">
    <property type="entry name" value="NADH-Q_oxidoreductase"/>
</dbReference>
<dbReference type="GO" id="GO:0019646">
    <property type="term" value="P:aerobic electron transport chain"/>
    <property type="evidence" value="ECO:0007669"/>
    <property type="project" value="TreeGrafter"/>
</dbReference>
<proteinExistence type="inferred from homology"/>
<dbReference type="STRING" id="1123014.SAMN02745746_02878"/>
<dbReference type="AlphaFoldDB" id="A0A1Y6C5E7"/>
<name>A0A1Y6C5E7_9NEIS</name>